<accession>A0AAE0G4S0</accession>
<feature type="non-terminal residue" evidence="2">
    <location>
        <position position="1"/>
    </location>
</feature>
<keyword evidence="3" id="KW-1185">Reference proteome</keyword>
<dbReference type="EMBL" id="LGRX02009612">
    <property type="protein sequence ID" value="KAK3271554.1"/>
    <property type="molecule type" value="Genomic_DNA"/>
</dbReference>
<organism evidence="2 3">
    <name type="scientific">Cymbomonas tetramitiformis</name>
    <dbReference type="NCBI Taxonomy" id="36881"/>
    <lineage>
        <taxon>Eukaryota</taxon>
        <taxon>Viridiplantae</taxon>
        <taxon>Chlorophyta</taxon>
        <taxon>Pyramimonadophyceae</taxon>
        <taxon>Pyramimonadales</taxon>
        <taxon>Pyramimonadaceae</taxon>
        <taxon>Cymbomonas</taxon>
    </lineage>
</organism>
<feature type="region of interest" description="Disordered" evidence="1">
    <location>
        <begin position="1"/>
        <end position="31"/>
    </location>
</feature>
<dbReference type="Proteomes" id="UP001190700">
    <property type="component" value="Unassembled WGS sequence"/>
</dbReference>
<evidence type="ECO:0000313" key="2">
    <source>
        <dbReference type="EMBL" id="KAK3271554.1"/>
    </source>
</evidence>
<proteinExistence type="predicted"/>
<comment type="caution">
    <text evidence="2">The sequence shown here is derived from an EMBL/GenBank/DDBJ whole genome shotgun (WGS) entry which is preliminary data.</text>
</comment>
<evidence type="ECO:0000313" key="3">
    <source>
        <dbReference type="Proteomes" id="UP001190700"/>
    </source>
</evidence>
<dbReference type="AlphaFoldDB" id="A0AAE0G4S0"/>
<name>A0AAE0G4S0_9CHLO</name>
<sequence length="220" mass="23527">HIYAIGGRDGSRGLQTVERGSSQGGGEAVSSMGTRAGIDIVSGHDTHTEELLEPARSLAVGGNSMLISLNVLFHSLRARHVPPGQPGAAGASFSDAGTLLSQLEDWCHEPQTPLVTRTCEARRLLHATWGAAQRAVREALDGVEAGAAQLPEEVRRAVSSRDAARAEHACGMEALLRTEEQQSAAVEAQISGWRTVLTAAVRPQIRWHHLADHARRFMLA</sequence>
<gene>
    <name evidence="2" type="ORF">CYMTET_20105</name>
</gene>
<reference evidence="2 3" key="1">
    <citation type="journal article" date="2015" name="Genome Biol. Evol.">
        <title>Comparative Genomics of a Bacterivorous Green Alga Reveals Evolutionary Causalities and Consequences of Phago-Mixotrophic Mode of Nutrition.</title>
        <authorList>
            <person name="Burns J.A."/>
            <person name="Paasch A."/>
            <person name="Narechania A."/>
            <person name="Kim E."/>
        </authorList>
    </citation>
    <scope>NUCLEOTIDE SEQUENCE [LARGE SCALE GENOMIC DNA]</scope>
    <source>
        <strain evidence="2 3">PLY_AMNH</strain>
    </source>
</reference>
<evidence type="ECO:0000256" key="1">
    <source>
        <dbReference type="SAM" id="MobiDB-lite"/>
    </source>
</evidence>
<protein>
    <submittedName>
        <fullName evidence="2">Uncharacterized protein</fullName>
    </submittedName>
</protein>